<organism evidence="1 2">
    <name type="scientific">Rhamnusium bicolor</name>
    <dbReference type="NCBI Taxonomy" id="1586634"/>
    <lineage>
        <taxon>Eukaryota</taxon>
        <taxon>Metazoa</taxon>
        <taxon>Ecdysozoa</taxon>
        <taxon>Arthropoda</taxon>
        <taxon>Hexapoda</taxon>
        <taxon>Insecta</taxon>
        <taxon>Pterygota</taxon>
        <taxon>Neoptera</taxon>
        <taxon>Endopterygota</taxon>
        <taxon>Coleoptera</taxon>
        <taxon>Polyphaga</taxon>
        <taxon>Cucujiformia</taxon>
        <taxon>Chrysomeloidea</taxon>
        <taxon>Cerambycidae</taxon>
        <taxon>Lepturinae</taxon>
        <taxon>Rhagiini</taxon>
        <taxon>Rhamnusium</taxon>
    </lineage>
</organism>
<proteinExistence type="predicted"/>
<protein>
    <submittedName>
        <fullName evidence="1">Uncharacterized protein</fullName>
    </submittedName>
</protein>
<sequence>YLILDDTDSIKLYPLDINVDHALGLQSSKSIIEVTANKSHFILGIMTITCKASIYSIWQKSVEKIIRDDTPQLAPVLGSTSSQSHTDQVIG</sequence>
<keyword evidence="2" id="KW-1185">Reference proteome</keyword>
<reference evidence="1" key="1">
    <citation type="journal article" date="2023" name="Insect Mol. Biol.">
        <title>Genome sequencing provides insights into the evolution of gene families encoding plant cell wall-degrading enzymes in longhorned beetles.</title>
        <authorList>
            <person name="Shin N.R."/>
            <person name="Okamura Y."/>
            <person name="Kirsch R."/>
            <person name="Pauchet Y."/>
        </authorList>
    </citation>
    <scope>NUCLEOTIDE SEQUENCE</scope>
    <source>
        <strain evidence="1">RBIC_L_NR</strain>
    </source>
</reference>
<accession>A0AAV8XKM1</accession>
<evidence type="ECO:0000313" key="2">
    <source>
        <dbReference type="Proteomes" id="UP001162156"/>
    </source>
</evidence>
<feature type="non-terminal residue" evidence="1">
    <location>
        <position position="1"/>
    </location>
</feature>
<comment type="caution">
    <text evidence="1">The sequence shown here is derived from an EMBL/GenBank/DDBJ whole genome shotgun (WGS) entry which is preliminary data.</text>
</comment>
<evidence type="ECO:0000313" key="1">
    <source>
        <dbReference type="EMBL" id="KAJ8939012.1"/>
    </source>
</evidence>
<dbReference type="AlphaFoldDB" id="A0AAV8XKM1"/>
<dbReference type="EMBL" id="JANEYF010003128">
    <property type="protein sequence ID" value="KAJ8939012.1"/>
    <property type="molecule type" value="Genomic_DNA"/>
</dbReference>
<dbReference type="Proteomes" id="UP001162156">
    <property type="component" value="Unassembled WGS sequence"/>
</dbReference>
<gene>
    <name evidence="1" type="ORF">NQ314_011262</name>
</gene>
<name>A0AAV8XKM1_9CUCU</name>